<gene>
    <name evidence="2" type="ORF">GCM10022218_02940</name>
</gene>
<accession>A0ABP7ZQX8</accession>
<feature type="compositionally biased region" description="Polar residues" evidence="1">
    <location>
        <begin position="14"/>
        <end position="31"/>
    </location>
</feature>
<evidence type="ECO:0000256" key="1">
    <source>
        <dbReference type="SAM" id="MobiDB-lite"/>
    </source>
</evidence>
<dbReference type="Proteomes" id="UP001500167">
    <property type="component" value="Unassembled WGS sequence"/>
</dbReference>
<name>A0ABP7ZQX8_9SPHI</name>
<feature type="compositionally biased region" description="Low complexity" evidence="1">
    <location>
        <begin position="32"/>
        <end position="43"/>
    </location>
</feature>
<organism evidence="2 3">
    <name type="scientific">Sphingobacterium ginsenosidimutans</name>
    <dbReference type="NCBI Taxonomy" id="687845"/>
    <lineage>
        <taxon>Bacteria</taxon>
        <taxon>Pseudomonadati</taxon>
        <taxon>Bacteroidota</taxon>
        <taxon>Sphingobacteriia</taxon>
        <taxon>Sphingobacteriales</taxon>
        <taxon>Sphingobacteriaceae</taxon>
        <taxon>Sphingobacterium</taxon>
    </lineage>
</organism>
<proteinExistence type="predicted"/>
<dbReference type="RefSeq" id="WP_346083842.1">
    <property type="nucleotide sequence ID" value="NZ_BAAAZK010000002.1"/>
</dbReference>
<evidence type="ECO:0000313" key="3">
    <source>
        <dbReference type="Proteomes" id="UP001500167"/>
    </source>
</evidence>
<sequence>MWSLILYFLFGIGQPSNSQPSAGAPTVQSASGTNNPNNPNNPDTPDDGDGGDKGNTRPPNK</sequence>
<dbReference type="EMBL" id="BAAAZK010000002">
    <property type="protein sequence ID" value="GAA4168292.1"/>
    <property type="molecule type" value="Genomic_DNA"/>
</dbReference>
<keyword evidence="3" id="KW-1185">Reference proteome</keyword>
<evidence type="ECO:0000313" key="2">
    <source>
        <dbReference type="EMBL" id="GAA4168292.1"/>
    </source>
</evidence>
<reference evidence="3" key="1">
    <citation type="journal article" date="2019" name="Int. J. Syst. Evol. Microbiol.">
        <title>The Global Catalogue of Microorganisms (GCM) 10K type strain sequencing project: providing services to taxonomists for standard genome sequencing and annotation.</title>
        <authorList>
            <consortium name="The Broad Institute Genomics Platform"/>
            <consortium name="The Broad Institute Genome Sequencing Center for Infectious Disease"/>
            <person name="Wu L."/>
            <person name="Ma J."/>
        </authorList>
    </citation>
    <scope>NUCLEOTIDE SEQUENCE [LARGE SCALE GENOMIC DNA]</scope>
    <source>
        <strain evidence="3">JCM 16722</strain>
    </source>
</reference>
<feature type="region of interest" description="Disordered" evidence="1">
    <location>
        <begin position="13"/>
        <end position="61"/>
    </location>
</feature>
<protein>
    <submittedName>
        <fullName evidence="2">Uncharacterized protein</fullName>
    </submittedName>
</protein>
<comment type="caution">
    <text evidence="2">The sequence shown here is derived from an EMBL/GenBank/DDBJ whole genome shotgun (WGS) entry which is preliminary data.</text>
</comment>